<feature type="transmembrane region" description="Helical" evidence="8">
    <location>
        <begin position="119"/>
        <end position="140"/>
    </location>
</feature>
<reference evidence="10 11" key="1">
    <citation type="submission" date="2019-03" db="EMBL/GenBank/DDBJ databases">
        <title>Sequencing the genomes of 1000 actinobacteria strains.</title>
        <authorList>
            <person name="Klenk H.-P."/>
        </authorList>
    </citation>
    <scope>NUCLEOTIDE SEQUENCE [LARGE SCALE GENOMIC DNA]</scope>
    <source>
        <strain evidence="10 11">DSM 43805</strain>
    </source>
</reference>
<name>A0A4R6JZI2_9ACTN</name>
<keyword evidence="6 8" id="KW-0472">Membrane</keyword>
<dbReference type="NCBIfam" id="TIGR00711">
    <property type="entry name" value="efflux_EmrB"/>
    <property type="match status" value="1"/>
</dbReference>
<keyword evidence="4 8" id="KW-0812">Transmembrane</keyword>
<feature type="transmembrane region" description="Helical" evidence="8">
    <location>
        <begin position="212"/>
        <end position="230"/>
    </location>
</feature>
<feature type="transmembrane region" description="Helical" evidence="8">
    <location>
        <begin position="242"/>
        <end position="259"/>
    </location>
</feature>
<dbReference type="GO" id="GO:0005886">
    <property type="term" value="C:plasma membrane"/>
    <property type="evidence" value="ECO:0007669"/>
    <property type="project" value="UniProtKB-SubCell"/>
</dbReference>
<keyword evidence="3" id="KW-1003">Cell membrane</keyword>
<evidence type="ECO:0000256" key="8">
    <source>
        <dbReference type="SAM" id="Phobius"/>
    </source>
</evidence>
<dbReference type="InterPro" id="IPR004638">
    <property type="entry name" value="EmrB-like"/>
</dbReference>
<comment type="subcellular location">
    <subcellularLocation>
        <location evidence="1">Cell membrane</location>
        <topology evidence="1">Multi-pass membrane protein</topology>
    </subcellularLocation>
</comment>
<accession>A0A4R6JZI2</accession>
<comment type="caution">
    <text evidence="10">The sequence shown here is derived from an EMBL/GenBank/DDBJ whole genome shotgun (WGS) entry which is preliminary data.</text>
</comment>
<feature type="transmembrane region" description="Helical" evidence="8">
    <location>
        <begin position="23"/>
        <end position="46"/>
    </location>
</feature>
<evidence type="ECO:0000256" key="6">
    <source>
        <dbReference type="ARBA" id="ARBA00023136"/>
    </source>
</evidence>
<proteinExistence type="predicted"/>
<feature type="transmembrane region" description="Helical" evidence="8">
    <location>
        <begin position="343"/>
        <end position="359"/>
    </location>
</feature>
<evidence type="ECO:0000313" key="10">
    <source>
        <dbReference type="EMBL" id="TDO41837.1"/>
    </source>
</evidence>
<sequence length="540" mass="54999">MSTTKADHTQVTQQPPVPPHRAWALLVLCVSLLIVTLDNTILNVALPTLVRDLHATSSQLQWVVDGYALVFGGLLLVAGSLADRYGRKRAVLLGLCLFAVASAWAAWSSSVHTLIAARASMGVGAALIMPATLSIITDMFREPAARQRAIGAWAATSGLGIAIGPIAAGLLLAHFWWGSVFLVNVPIAALGFACALLLVPDSRNPVPRRADPVGAALSIAGLGLLLWAIIEAPTDGWGSGRVLGAGLGGLVVLALFVVWENASSHPMLSLSFFRSRRFSVATSAAGLNTFALFGAMFVLTQFLQFTLGYSALAAGVRILPVASVLAVAAPASAQLVRLIGTKLVVAAGLTAVAGGLWQLSTATTNSSYGDVLPGMILLGLGAGLVMPATAESVMGSLPPGRTGVGAATNGTSLQVGGALGVAVVGSLLNTRYQDQISTALAPYHLPGDVTATVHGSIGGALEVAARLGGEAGHLLTAAARSAFMDGMHLGLLTAAGVAAAGILLTAIALPARPPEKQTPASTDQHTLASPAQAPEDHTED</sequence>
<dbReference type="Gene3D" id="1.20.1720.10">
    <property type="entry name" value="Multidrug resistance protein D"/>
    <property type="match status" value="1"/>
</dbReference>
<dbReference type="Gene3D" id="1.20.1250.20">
    <property type="entry name" value="MFS general substrate transporter like domains"/>
    <property type="match status" value="1"/>
</dbReference>
<evidence type="ECO:0000256" key="4">
    <source>
        <dbReference type="ARBA" id="ARBA00022692"/>
    </source>
</evidence>
<evidence type="ECO:0000256" key="3">
    <source>
        <dbReference type="ARBA" id="ARBA00022475"/>
    </source>
</evidence>
<keyword evidence="5 8" id="KW-1133">Transmembrane helix</keyword>
<organism evidence="10 11">
    <name type="scientific">Paractinoplanes brasiliensis</name>
    <dbReference type="NCBI Taxonomy" id="52695"/>
    <lineage>
        <taxon>Bacteria</taxon>
        <taxon>Bacillati</taxon>
        <taxon>Actinomycetota</taxon>
        <taxon>Actinomycetes</taxon>
        <taxon>Micromonosporales</taxon>
        <taxon>Micromonosporaceae</taxon>
        <taxon>Paractinoplanes</taxon>
    </lineage>
</organism>
<feature type="transmembrane region" description="Helical" evidence="8">
    <location>
        <begin position="181"/>
        <end position="200"/>
    </location>
</feature>
<feature type="transmembrane region" description="Helical" evidence="8">
    <location>
        <begin position="309"/>
        <end position="331"/>
    </location>
</feature>
<dbReference type="SUPFAM" id="SSF103473">
    <property type="entry name" value="MFS general substrate transporter"/>
    <property type="match status" value="1"/>
</dbReference>
<evidence type="ECO:0000256" key="1">
    <source>
        <dbReference type="ARBA" id="ARBA00004651"/>
    </source>
</evidence>
<dbReference type="GO" id="GO:0022857">
    <property type="term" value="F:transmembrane transporter activity"/>
    <property type="evidence" value="ECO:0007669"/>
    <property type="project" value="InterPro"/>
</dbReference>
<feature type="transmembrane region" description="Helical" evidence="8">
    <location>
        <begin position="371"/>
        <end position="390"/>
    </location>
</feature>
<dbReference type="AlphaFoldDB" id="A0A4R6JZI2"/>
<evidence type="ECO:0000256" key="5">
    <source>
        <dbReference type="ARBA" id="ARBA00022989"/>
    </source>
</evidence>
<dbReference type="PANTHER" id="PTHR42718">
    <property type="entry name" value="MAJOR FACILITATOR SUPERFAMILY MULTIDRUG TRANSPORTER MFSC"/>
    <property type="match status" value="1"/>
</dbReference>
<feature type="domain" description="Major facilitator superfamily (MFS) profile" evidence="9">
    <location>
        <begin position="24"/>
        <end position="513"/>
    </location>
</feature>
<evidence type="ECO:0000313" key="11">
    <source>
        <dbReference type="Proteomes" id="UP000294901"/>
    </source>
</evidence>
<evidence type="ECO:0000259" key="9">
    <source>
        <dbReference type="PROSITE" id="PS50850"/>
    </source>
</evidence>
<dbReference type="Proteomes" id="UP000294901">
    <property type="component" value="Unassembled WGS sequence"/>
</dbReference>
<dbReference type="PANTHER" id="PTHR42718:SF42">
    <property type="entry name" value="EXPORT PROTEIN"/>
    <property type="match status" value="1"/>
</dbReference>
<dbReference type="CDD" id="cd17321">
    <property type="entry name" value="MFS_MMR_MDR_like"/>
    <property type="match status" value="1"/>
</dbReference>
<protein>
    <submittedName>
        <fullName evidence="10">EmrB/QacA subfamily drug resistance transporter</fullName>
    </submittedName>
</protein>
<evidence type="ECO:0000256" key="7">
    <source>
        <dbReference type="SAM" id="MobiDB-lite"/>
    </source>
</evidence>
<dbReference type="InterPro" id="IPR036259">
    <property type="entry name" value="MFS_trans_sf"/>
</dbReference>
<feature type="region of interest" description="Disordered" evidence="7">
    <location>
        <begin position="513"/>
        <end position="540"/>
    </location>
</feature>
<dbReference type="InterPro" id="IPR011701">
    <property type="entry name" value="MFS"/>
</dbReference>
<dbReference type="EMBL" id="SNWR01000001">
    <property type="protein sequence ID" value="TDO41837.1"/>
    <property type="molecule type" value="Genomic_DNA"/>
</dbReference>
<feature type="compositionally biased region" description="Polar residues" evidence="7">
    <location>
        <begin position="518"/>
        <end position="529"/>
    </location>
</feature>
<keyword evidence="2" id="KW-0813">Transport</keyword>
<feature type="transmembrane region" description="Helical" evidence="8">
    <location>
        <begin position="152"/>
        <end position="175"/>
    </location>
</feature>
<evidence type="ECO:0000256" key="2">
    <source>
        <dbReference type="ARBA" id="ARBA00022448"/>
    </source>
</evidence>
<dbReference type="RefSeq" id="WP_166661256.1">
    <property type="nucleotide sequence ID" value="NZ_BOMD01000064.1"/>
</dbReference>
<feature type="transmembrane region" description="Helical" evidence="8">
    <location>
        <begin position="489"/>
        <end position="509"/>
    </location>
</feature>
<gene>
    <name evidence="10" type="ORF">C8E87_5589</name>
</gene>
<dbReference type="Pfam" id="PF07690">
    <property type="entry name" value="MFS_1"/>
    <property type="match status" value="1"/>
</dbReference>
<keyword evidence="11" id="KW-1185">Reference proteome</keyword>
<dbReference type="InterPro" id="IPR020846">
    <property type="entry name" value="MFS_dom"/>
</dbReference>
<feature type="transmembrane region" description="Helical" evidence="8">
    <location>
        <begin position="66"/>
        <end position="83"/>
    </location>
</feature>
<feature type="transmembrane region" description="Helical" evidence="8">
    <location>
        <begin position="280"/>
        <end position="303"/>
    </location>
</feature>
<feature type="transmembrane region" description="Helical" evidence="8">
    <location>
        <begin position="90"/>
        <end position="107"/>
    </location>
</feature>
<dbReference type="PROSITE" id="PS50850">
    <property type="entry name" value="MFS"/>
    <property type="match status" value="1"/>
</dbReference>
<dbReference type="PRINTS" id="PR01036">
    <property type="entry name" value="TCRTETB"/>
</dbReference>